<evidence type="ECO:0000313" key="2">
    <source>
        <dbReference type="Proteomes" id="UP000488936"/>
    </source>
</evidence>
<dbReference type="InterPro" id="IPR016024">
    <property type="entry name" value="ARM-type_fold"/>
</dbReference>
<organism evidence="1 2">
    <name type="scientific">Myroides pelagicus</name>
    <dbReference type="NCBI Taxonomy" id="270914"/>
    <lineage>
        <taxon>Bacteria</taxon>
        <taxon>Pseudomonadati</taxon>
        <taxon>Bacteroidota</taxon>
        <taxon>Flavobacteriia</taxon>
        <taxon>Flavobacteriales</taxon>
        <taxon>Flavobacteriaceae</taxon>
        <taxon>Myroides</taxon>
    </lineage>
</organism>
<dbReference type="Pfam" id="PF08713">
    <property type="entry name" value="DNA_alkylation"/>
    <property type="match status" value="1"/>
</dbReference>
<reference evidence="1 2" key="1">
    <citation type="journal article" date="2006" name="Int. J. Syst. Evol. Microbiol.">
        <title>Myroides pelagicus sp. nov., isolated from seawater in Thailand.</title>
        <authorList>
            <person name="Yoon J."/>
            <person name="Maneerat S."/>
            <person name="Kawai F."/>
            <person name="Yokota A."/>
        </authorList>
    </citation>
    <scope>NUCLEOTIDE SEQUENCE [LARGE SCALE GENOMIC DNA]</scope>
    <source>
        <strain evidence="1 2">SM1T</strain>
    </source>
</reference>
<accession>A0A7K1GQY6</accession>
<keyword evidence="2" id="KW-1185">Reference proteome</keyword>
<dbReference type="Gene3D" id="1.25.40.290">
    <property type="entry name" value="ARM repeat domains"/>
    <property type="match status" value="1"/>
</dbReference>
<dbReference type="RefSeq" id="WP_155036699.1">
    <property type="nucleotide sequence ID" value="NZ_JAYMMG010000025.1"/>
</dbReference>
<dbReference type="Proteomes" id="UP000488936">
    <property type="component" value="Unassembled WGS sequence"/>
</dbReference>
<dbReference type="OrthoDB" id="9797162at2"/>
<evidence type="ECO:0000313" key="1">
    <source>
        <dbReference type="EMBL" id="MTH30723.1"/>
    </source>
</evidence>
<dbReference type="InterPro" id="IPR014825">
    <property type="entry name" value="DNA_alkylation"/>
</dbReference>
<comment type="caution">
    <text evidence="1">The sequence shown here is derived from an EMBL/GenBank/DDBJ whole genome shotgun (WGS) entry which is preliminary data.</text>
</comment>
<gene>
    <name evidence="1" type="ORF">GJV77_12575</name>
</gene>
<dbReference type="SUPFAM" id="SSF48371">
    <property type="entry name" value="ARM repeat"/>
    <property type="match status" value="1"/>
</dbReference>
<proteinExistence type="predicted"/>
<sequence length="265" mass="30362">MKNRKGARTKKDIPIEVLALLNKGELSSVNLTEWLAIDQKLLVSNVLLALDRKDYISIVLGNIDKLKKPTVNSVNQCIGYTLFDISKERGDIELFGLLKTHTSDLVRCWAAYFVGFNDSLRIDEKLEAIKYFAGDDHFGVREIAWMSVRESITNHLEESIKLLLEWTHSENANIRRFATESTRPRGVWCKHIEVLKEQPELAVCLLEELKDDSSKYVRDSVSNWLNDAAKTKPTFVIDLCNLWLCNDPLNKNLMGTIKKAKRNLQ</sequence>
<dbReference type="AlphaFoldDB" id="A0A7K1GQY6"/>
<dbReference type="EMBL" id="WMJY01000037">
    <property type="protein sequence ID" value="MTH30723.1"/>
    <property type="molecule type" value="Genomic_DNA"/>
</dbReference>
<protein>
    <submittedName>
        <fullName evidence="1">DNA alkylation repair protein</fullName>
    </submittedName>
</protein>
<name>A0A7K1GQY6_9FLAO</name>